<dbReference type="Proteomes" id="UP000749311">
    <property type="component" value="Unassembled WGS sequence"/>
</dbReference>
<keyword evidence="8 11" id="KW-0560">Oxidoreductase</keyword>
<dbReference type="RefSeq" id="WP_167165588.1">
    <property type="nucleotide sequence ID" value="NZ_BAAAOO010000015.1"/>
</dbReference>
<feature type="binding site" evidence="11">
    <location>
        <position position="249"/>
    </location>
    <ligand>
        <name>FMN</name>
        <dbReference type="ChEBI" id="CHEBI:58210"/>
    </ligand>
</feature>
<dbReference type="InterPro" id="IPR050074">
    <property type="entry name" value="DHO_dehydrogenase"/>
</dbReference>
<comment type="cofactor">
    <cofactor evidence="11">
        <name>FMN</name>
        <dbReference type="ChEBI" id="CHEBI:58210"/>
    </cofactor>
    <text evidence="11">Binds 1 FMN per subunit.</text>
</comment>
<name>A0ABX0SEU4_9ACTN</name>
<evidence type="ECO:0000256" key="8">
    <source>
        <dbReference type="ARBA" id="ARBA00023002"/>
    </source>
</evidence>
<reference evidence="13 14" key="1">
    <citation type="submission" date="2020-02" db="EMBL/GenBank/DDBJ databases">
        <title>Sequencing the genomes of 1000 actinobacteria strains.</title>
        <authorList>
            <person name="Klenk H.-P."/>
        </authorList>
    </citation>
    <scope>NUCLEOTIDE SEQUENCE [LARGE SCALE GENOMIC DNA]</scope>
    <source>
        <strain evidence="13 14">DSM 19609</strain>
    </source>
</reference>
<feature type="binding site" evidence="11">
    <location>
        <position position="173"/>
    </location>
    <ligand>
        <name>FMN</name>
        <dbReference type="ChEBI" id="CHEBI:58210"/>
    </ligand>
</feature>
<comment type="function">
    <text evidence="1 11">Catalyzes the conversion of dihydroorotate to orotate with quinone as electron acceptor.</text>
</comment>
<feature type="binding site" evidence="11">
    <location>
        <begin position="89"/>
        <end position="93"/>
    </location>
    <ligand>
        <name>FMN</name>
        <dbReference type="ChEBI" id="CHEBI:58210"/>
    </ligand>
</feature>
<dbReference type="GO" id="GO:0106430">
    <property type="term" value="F:dihydroorotate dehydrogenase (quinone) activity"/>
    <property type="evidence" value="ECO:0007669"/>
    <property type="project" value="UniProtKB-EC"/>
</dbReference>
<dbReference type="NCBIfam" id="NF003652">
    <property type="entry name" value="PRK05286.2-5"/>
    <property type="match status" value="1"/>
</dbReference>
<feature type="binding site" evidence="11">
    <location>
        <position position="277"/>
    </location>
    <ligand>
        <name>FMN</name>
        <dbReference type="ChEBI" id="CHEBI:58210"/>
    </ligand>
</feature>
<dbReference type="InterPro" id="IPR005719">
    <property type="entry name" value="Dihydroorotate_DH_2"/>
</dbReference>
<comment type="pathway">
    <text evidence="3 11">Pyrimidine metabolism; UMP biosynthesis via de novo pathway; orotate from (S)-dihydroorotate (quinone route): step 1/1.</text>
</comment>
<dbReference type="NCBIfam" id="TIGR01036">
    <property type="entry name" value="pyrD_sub2"/>
    <property type="match status" value="1"/>
</dbReference>
<evidence type="ECO:0000256" key="2">
    <source>
        <dbReference type="ARBA" id="ARBA00004370"/>
    </source>
</evidence>
<dbReference type="EC" id="1.3.5.2" evidence="11"/>
<dbReference type="CDD" id="cd04738">
    <property type="entry name" value="DHOD_2_like"/>
    <property type="match status" value="1"/>
</dbReference>
<feature type="binding site" evidence="11">
    <location>
        <position position="206"/>
    </location>
    <ligand>
        <name>FMN</name>
        <dbReference type="ChEBI" id="CHEBI:58210"/>
    </ligand>
</feature>
<dbReference type="Gene3D" id="3.20.20.70">
    <property type="entry name" value="Aldolase class I"/>
    <property type="match status" value="1"/>
</dbReference>
<feature type="binding site" evidence="11">
    <location>
        <position position="211"/>
    </location>
    <ligand>
        <name>substrate</name>
    </ligand>
</feature>
<keyword evidence="6 11" id="KW-0288">FMN</keyword>
<feature type="binding site" evidence="11">
    <location>
        <position position="93"/>
    </location>
    <ligand>
        <name>substrate</name>
    </ligand>
</feature>
<comment type="catalytic activity">
    <reaction evidence="10 11">
        <text>(S)-dihydroorotate + a quinone = orotate + a quinol</text>
        <dbReference type="Rhea" id="RHEA:30187"/>
        <dbReference type="ChEBI" id="CHEBI:24646"/>
        <dbReference type="ChEBI" id="CHEBI:30839"/>
        <dbReference type="ChEBI" id="CHEBI:30864"/>
        <dbReference type="ChEBI" id="CHEBI:132124"/>
        <dbReference type="EC" id="1.3.5.2"/>
    </reaction>
</comment>
<proteinExistence type="inferred from homology"/>
<feature type="binding site" evidence="11">
    <location>
        <position position="113"/>
    </location>
    <ligand>
        <name>FMN</name>
        <dbReference type="ChEBI" id="CHEBI:58210"/>
    </ligand>
</feature>
<keyword evidence="7 11" id="KW-0665">Pyrimidine biosynthesis</keyword>
<dbReference type="PROSITE" id="PS00911">
    <property type="entry name" value="DHODEHASE_1"/>
    <property type="match status" value="1"/>
</dbReference>
<evidence type="ECO:0000313" key="14">
    <source>
        <dbReference type="Proteomes" id="UP000749311"/>
    </source>
</evidence>
<feature type="binding site" evidence="11">
    <location>
        <begin position="138"/>
        <end position="142"/>
    </location>
    <ligand>
        <name>substrate</name>
    </ligand>
</feature>
<feature type="binding site" evidence="11">
    <location>
        <position position="329"/>
    </location>
    <ligand>
        <name>FMN</name>
        <dbReference type="ChEBI" id="CHEBI:58210"/>
    </ligand>
</feature>
<keyword evidence="14" id="KW-1185">Reference proteome</keyword>
<dbReference type="PROSITE" id="PS00912">
    <property type="entry name" value="DHODEHASE_2"/>
    <property type="match status" value="1"/>
</dbReference>
<dbReference type="InterPro" id="IPR001295">
    <property type="entry name" value="Dihydroorotate_DH_CS"/>
</dbReference>
<evidence type="ECO:0000256" key="3">
    <source>
        <dbReference type="ARBA" id="ARBA00005161"/>
    </source>
</evidence>
<evidence type="ECO:0000256" key="1">
    <source>
        <dbReference type="ARBA" id="ARBA00003125"/>
    </source>
</evidence>
<evidence type="ECO:0000256" key="11">
    <source>
        <dbReference type="HAMAP-Rule" id="MF_00225"/>
    </source>
</evidence>
<comment type="subunit">
    <text evidence="11">Monomer.</text>
</comment>
<dbReference type="HAMAP" id="MF_00225">
    <property type="entry name" value="DHO_dh_type2"/>
    <property type="match status" value="1"/>
</dbReference>
<keyword evidence="11" id="KW-1003">Cell membrane</keyword>
<accession>A0ABX0SEU4</accession>
<comment type="caution">
    <text evidence="13">The sequence shown here is derived from an EMBL/GenBank/DDBJ whole genome shotgun (WGS) entry which is preliminary data.</text>
</comment>
<comment type="subcellular location">
    <subcellularLocation>
        <location evidence="11">Cell membrane</location>
        <topology evidence="11">Peripheral membrane protein</topology>
    </subcellularLocation>
    <subcellularLocation>
        <location evidence="2">Membrane</location>
    </subcellularLocation>
</comment>
<keyword evidence="9 11" id="KW-0472">Membrane</keyword>
<evidence type="ECO:0000256" key="7">
    <source>
        <dbReference type="ARBA" id="ARBA00022975"/>
    </source>
</evidence>
<feature type="binding site" evidence="11">
    <location>
        <begin position="278"/>
        <end position="279"/>
    </location>
    <ligand>
        <name>substrate</name>
    </ligand>
</feature>
<evidence type="ECO:0000256" key="9">
    <source>
        <dbReference type="ARBA" id="ARBA00023136"/>
    </source>
</evidence>
<feature type="active site" description="Nucleophile" evidence="11">
    <location>
        <position position="209"/>
    </location>
</feature>
<comment type="similarity">
    <text evidence="4 11">Belongs to the dihydroorotate dehydrogenase family. Type 2 subfamily.</text>
</comment>
<dbReference type="PANTHER" id="PTHR48109">
    <property type="entry name" value="DIHYDROOROTATE DEHYDROGENASE (QUINONE), MITOCHONDRIAL-RELATED"/>
    <property type="match status" value="1"/>
</dbReference>
<evidence type="ECO:0000256" key="6">
    <source>
        <dbReference type="ARBA" id="ARBA00022643"/>
    </source>
</evidence>
<keyword evidence="5 11" id="KW-0285">Flavoprotein</keyword>
<feature type="domain" description="Dihydroorotate dehydrogenase catalytic" evidence="12">
    <location>
        <begin position="74"/>
        <end position="364"/>
    </location>
</feature>
<dbReference type="InterPro" id="IPR013785">
    <property type="entry name" value="Aldolase_TIM"/>
</dbReference>
<sequence length="375" mass="40038">MTAAYVARNVVTSDELIVRLMLVGYRAFVRPVLFTSANGDPEEIHQRTLGMMGNLPESLLDRIPLVMGERCNPVRVAGIDFPGRVGVAAGLDKDGVAARAWGAVGFAFAELGTVTARAQPGNRQPRLFRLPHSHAIINRMGFNNAGVEALAARLDQWGVRRGNETLGYPVGVSIGKTRVTPLAEAVDDYLFSLRTIAPYADYIAINVSSPNTAGLRSLQKREALGSLTGALVETTRELDPDRPIPVFVKVAPDLSEGELDAIIEVCETTGISGFVAANTTIGRQFLHPSELHLSTQAGGLSGAPLTRKALRTVTEIAKRTDLPIMGTGGIMSPADAQAFFDAGAVLVQLYTGFIYSGPALIRGINTLTHPDRARA</sequence>
<feature type="binding site" evidence="11">
    <location>
        <position position="302"/>
    </location>
    <ligand>
        <name>FMN</name>
        <dbReference type="ChEBI" id="CHEBI:58210"/>
    </ligand>
</feature>
<dbReference type="InterPro" id="IPR005720">
    <property type="entry name" value="Dihydroorotate_DH_cat"/>
</dbReference>
<organism evidence="13 14">
    <name type="scientific">Brooklawnia cerclae</name>
    <dbReference type="NCBI Taxonomy" id="349934"/>
    <lineage>
        <taxon>Bacteria</taxon>
        <taxon>Bacillati</taxon>
        <taxon>Actinomycetota</taxon>
        <taxon>Actinomycetes</taxon>
        <taxon>Propionibacteriales</taxon>
        <taxon>Propionibacteriaceae</taxon>
        <taxon>Brooklawnia</taxon>
    </lineage>
</organism>
<dbReference type="SUPFAM" id="SSF51395">
    <property type="entry name" value="FMN-linked oxidoreductases"/>
    <property type="match status" value="1"/>
</dbReference>
<evidence type="ECO:0000256" key="10">
    <source>
        <dbReference type="ARBA" id="ARBA00048639"/>
    </source>
</evidence>
<gene>
    <name evidence="11" type="primary">pyrD</name>
    <name evidence="13" type="ORF">FB473_001190</name>
</gene>
<dbReference type="PANTHER" id="PTHR48109:SF4">
    <property type="entry name" value="DIHYDROOROTATE DEHYDROGENASE (QUINONE), MITOCHONDRIAL"/>
    <property type="match status" value="1"/>
</dbReference>
<dbReference type="EMBL" id="JAAMOZ010000001">
    <property type="protein sequence ID" value="NIH56545.1"/>
    <property type="molecule type" value="Genomic_DNA"/>
</dbReference>
<evidence type="ECO:0000259" key="12">
    <source>
        <dbReference type="Pfam" id="PF01180"/>
    </source>
</evidence>
<feature type="binding site" evidence="11">
    <location>
        <begin position="350"/>
        <end position="351"/>
    </location>
    <ligand>
        <name>FMN</name>
        <dbReference type="ChEBI" id="CHEBI:58210"/>
    </ligand>
</feature>
<dbReference type="Pfam" id="PF01180">
    <property type="entry name" value="DHO_dh"/>
    <property type="match status" value="1"/>
</dbReference>
<feature type="binding site" evidence="11">
    <location>
        <position position="206"/>
    </location>
    <ligand>
        <name>substrate</name>
    </ligand>
</feature>
<evidence type="ECO:0000313" key="13">
    <source>
        <dbReference type="EMBL" id="NIH56545.1"/>
    </source>
</evidence>
<protein>
    <recommendedName>
        <fullName evidence="11">Dihydroorotate dehydrogenase (quinone)</fullName>
        <ecNumber evidence="11">1.3.5.2</ecNumber>
    </recommendedName>
    <alternativeName>
        <fullName evidence="11">DHOdehase</fullName>
        <shortName evidence="11">DHOD</shortName>
        <shortName evidence="11">DHODase</shortName>
    </alternativeName>
    <alternativeName>
        <fullName evidence="11">Dihydroorotate oxidase</fullName>
    </alternativeName>
</protein>
<evidence type="ECO:0000256" key="4">
    <source>
        <dbReference type="ARBA" id="ARBA00005359"/>
    </source>
</evidence>
<evidence type="ECO:0000256" key="5">
    <source>
        <dbReference type="ARBA" id="ARBA00022630"/>
    </source>
</evidence>